<evidence type="ECO:0000313" key="1">
    <source>
        <dbReference type="EMBL" id="PSK01338.1"/>
    </source>
</evidence>
<dbReference type="EMBL" id="PXZO01000080">
    <property type="protein sequence ID" value="PSK01338.1"/>
    <property type="molecule type" value="Genomic_DNA"/>
</dbReference>
<comment type="caution">
    <text evidence="1">The sequence shown here is derived from an EMBL/GenBank/DDBJ whole genome shotgun (WGS) entry which is preliminary data.</text>
</comment>
<reference evidence="1 2" key="1">
    <citation type="submission" date="2018-03" db="EMBL/GenBank/DDBJ databases">
        <title>Brevisbacillus phylogenomics.</title>
        <authorList>
            <person name="Dunlap C."/>
        </authorList>
    </citation>
    <scope>NUCLEOTIDE SEQUENCE [LARGE SCALE GENOMIC DNA]</scope>
    <source>
        <strain evidence="1 2">NRRL B-41110</strain>
    </source>
</reference>
<keyword evidence="2" id="KW-1185">Reference proteome</keyword>
<proteinExistence type="predicted"/>
<organism evidence="1 2">
    <name type="scientific">Brevibacillus porteri</name>
    <dbReference type="NCBI Taxonomy" id="2126350"/>
    <lineage>
        <taxon>Bacteria</taxon>
        <taxon>Bacillati</taxon>
        <taxon>Bacillota</taxon>
        <taxon>Bacilli</taxon>
        <taxon>Bacillales</taxon>
        <taxon>Paenibacillaceae</taxon>
        <taxon>Brevibacillus</taxon>
    </lineage>
</organism>
<name>A0ABX5FFM2_9BACL</name>
<protein>
    <submittedName>
        <fullName evidence="1">VRR-NUC domain-containing protein</fullName>
    </submittedName>
</protein>
<dbReference type="InterPro" id="IPR011856">
    <property type="entry name" value="tRNA_endonuc-like_dom_sf"/>
</dbReference>
<evidence type="ECO:0000313" key="2">
    <source>
        <dbReference type="Proteomes" id="UP000241645"/>
    </source>
</evidence>
<sequence>MKESTIQANILKYLNSLPGCYAINNHGNSYQGSGRPDIFASYKGRFLAFEVKNESGKPTKLQLHELSKWEAAGAITGIVRSVDDVKKLIEGIE</sequence>
<accession>A0ABX5FFM2</accession>
<dbReference type="RefSeq" id="WP_106836867.1">
    <property type="nucleotide sequence ID" value="NZ_JARMEW010000044.1"/>
</dbReference>
<dbReference type="Proteomes" id="UP000241645">
    <property type="component" value="Unassembled WGS sequence"/>
</dbReference>
<dbReference type="InterPro" id="IPR011335">
    <property type="entry name" value="Restrct_endonuc-II-like"/>
</dbReference>
<dbReference type="GeneID" id="95754596"/>
<dbReference type="Gene3D" id="3.40.1350.10">
    <property type="match status" value="1"/>
</dbReference>
<dbReference type="SUPFAM" id="SSF52980">
    <property type="entry name" value="Restriction endonuclease-like"/>
    <property type="match status" value="1"/>
</dbReference>
<gene>
    <name evidence="1" type="ORF">C7R92_31530</name>
</gene>